<dbReference type="Proteomes" id="UP000186817">
    <property type="component" value="Unassembled WGS sequence"/>
</dbReference>
<dbReference type="SUPFAM" id="SSF57414">
    <property type="entry name" value="Hairpin loop containing domain-like"/>
    <property type="match status" value="1"/>
</dbReference>
<dbReference type="EMBL" id="LSRX01000981">
    <property type="protein sequence ID" value="OLP85354.1"/>
    <property type="molecule type" value="Genomic_DNA"/>
</dbReference>
<accession>A0A1Q9CR00</accession>
<evidence type="ECO:0000313" key="4">
    <source>
        <dbReference type="EMBL" id="OLP85354.1"/>
    </source>
</evidence>
<name>A0A1Q9CR00_SYMMI</name>
<keyword evidence="2" id="KW-1015">Disulfide bond</keyword>
<dbReference type="Gene3D" id="3.50.4.10">
    <property type="entry name" value="Hepatocyte Growth Factor"/>
    <property type="match status" value="1"/>
</dbReference>
<keyword evidence="1" id="KW-0677">Repeat</keyword>
<comment type="caution">
    <text evidence="4">The sequence shown here is derived from an EMBL/GenBank/DDBJ whole genome shotgun (WGS) entry which is preliminary data.</text>
</comment>
<dbReference type="Pfam" id="PF00024">
    <property type="entry name" value="PAN_1"/>
    <property type="match status" value="1"/>
</dbReference>
<sequence>MKKRGVGLELPSPCASPDAHIMTLQAFEELYKWSLLPPLHLAVMASTGSDVELLLEDQRPEHRSFAFPRRVALALGCVGLVTIGVLARGGTRGLRSKSGAFVVLDAMADCFEASTYYSSPIKMAGTERTGADCFEASTYYSSPIKMAGTERTSEVTQEACQQRCLSVDGCAHFTFWPDGGCLLTDESSVASPAPEKHAETVSGPPYCGEKPAAVETDVDIDAEDGEEKASVETPTLAPVPTVAPIPGINGTTCAKYPACVAHGIEEGNCCPNDDNVALGCCMGFPPVVAAPKIALHRKLQQPHAPLWLEGYGHNNMPQEDCFRYARDFIESLSLQ</sequence>
<reference evidence="4 5" key="1">
    <citation type="submission" date="2016-02" db="EMBL/GenBank/DDBJ databases">
        <title>Genome analysis of coral dinoflagellate symbionts highlights evolutionary adaptations to a symbiotic lifestyle.</title>
        <authorList>
            <person name="Aranda M."/>
            <person name="Li Y."/>
            <person name="Liew Y.J."/>
            <person name="Baumgarten S."/>
            <person name="Simakov O."/>
            <person name="Wilson M."/>
            <person name="Piel J."/>
            <person name="Ashoor H."/>
            <person name="Bougouffa S."/>
            <person name="Bajic V.B."/>
            <person name="Ryu T."/>
            <person name="Ravasi T."/>
            <person name="Bayer T."/>
            <person name="Micklem G."/>
            <person name="Kim H."/>
            <person name="Bhak J."/>
            <person name="Lajeunesse T.C."/>
            <person name="Voolstra C.R."/>
        </authorList>
    </citation>
    <scope>NUCLEOTIDE SEQUENCE [LARGE SCALE GENOMIC DNA]</scope>
    <source>
        <strain evidence="4 5">CCMP2467</strain>
    </source>
</reference>
<evidence type="ECO:0000256" key="1">
    <source>
        <dbReference type="ARBA" id="ARBA00022737"/>
    </source>
</evidence>
<organism evidence="4 5">
    <name type="scientific">Symbiodinium microadriaticum</name>
    <name type="common">Dinoflagellate</name>
    <name type="synonym">Zooxanthella microadriatica</name>
    <dbReference type="NCBI Taxonomy" id="2951"/>
    <lineage>
        <taxon>Eukaryota</taxon>
        <taxon>Sar</taxon>
        <taxon>Alveolata</taxon>
        <taxon>Dinophyceae</taxon>
        <taxon>Suessiales</taxon>
        <taxon>Symbiodiniaceae</taxon>
        <taxon>Symbiodinium</taxon>
    </lineage>
</organism>
<gene>
    <name evidence="4" type="ORF">AK812_SmicGene33655</name>
</gene>
<protein>
    <recommendedName>
        <fullName evidence="3">Apple domain-containing protein</fullName>
    </recommendedName>
</protein>
<feature type="domain" description="Apple" evidence="3">
    <location>
        <begin position="133"/>
        <end position="207"/>
    </location>
</feature>
<evidence type="ECO:0000256" key="2">
    <source>
        <dbReference type="ARBA" id="ARBA00023157"/>
    </source>
</evidence>
<proteinExistence type="predicted"/>
<dbReference type="SMART" id="SM00223">
    <property type="entry name" value="APPLE"/>
    <property type="match status" value="1"/>
</dbReference>
<evidence type="ECO:0000259" key="3">
    <source>
        <dbReference type="PROSITE" id="PS50948"/>
    </source>
</evidence>
<dbReference type="InterPro" id="IPR000177">
    <property type="entry name" value="Apple"/>
</dbReference>
<dbReference type="GO" id="GO:0005576">
    <property type="term" value="C:extracellular region"/>
    <property type="evidence" value="ECO:0007669"/>
    <property type="project" value="InterPro"/>
</dbReference>
<keyword evidence="5" id="KW-1185">Reference proteome</keyword>
<dbReference type="OrthoDB" id="446723at2759"/>
<dbReference type="PROSITE" id="PS50948">
    <property type="entry name" value="PAN"/>
    <property type="match status" value="1"/>
</dbReference>
<dbReference type="AlphaFoldDB" id="A0A1Q9CR00"/>
<dbReference type="GO" id="GO:0006508">
    <property type="term" value="P:proteolysis"/>
    <property type="evidence" value="ECO:0007669"/>
    <property type="project" value="InterPro"/>
</dbReference>
<dbReference type="InterPro" id="IPR003609">
    <property type="entry name" value="Pan_app"/>
</dbReference>
<evidence type="ECO:0000313" key="5">
    <source>
        <dbReference type="Proteomes" id="UP000186817"/>
    </source>
</evidence>